<comment type="caution">
    <text evidence="5">The sequence shown here is derived from an EMBL/GenBank/DDBJ whole genome shotgun (WGS) entry which is preliminary data.</text>
</comment>
<accession>A0A0P9CY20</accession>
<comment type="similarity">
    <text evidence="1">Belongs to the iron-containing alcohol dehydrogenase family.</text>
</comment>
<evidence type="ECO:0000313" key="6">
    <source>
        <dbReference type="Proteomes" id="UP000050509"/>
    </source>
</evidence>
<dbReference type="Pfam" id="PF00465">
    <property type="entry name" value="Fe-ADH"/>
    <property type="match status" value="1"/>
</dbReference>
<dbReference type="EMBL" id="LJCR01000996">
    <property type="protein sequence ID" value="KPV51256.1"/>
    <property type="molecule type" value="Genomic_DNA"/>
</dbReference>
<dbReference type="AlphaFoldDB" id="A0A0P9CY20"/>
<evidence type="ECO:0000256" key="1">
    <source>
        <dbReference type="ARBA" id="ARBA00007358"/>
    </source>
</evidence>
<evidence type="ECO:0000256" key="2">
    <source>
        <dbReference type="ARBA" id="ARBA00023002"/>
    </source>
</evidence>
<dbReference type="Gene3D" id="3.40.50.1970">
    <property type="match status" value="1"/>
</dbReference>
<organism evidence="5 6">
    <name type="scientific">Kouleothrix aurantiaca</name>
    <dbReference type="NCBI Taxonomy" id="186479"/>
    <lineage>
        <taxon>Bacteria</taxon>
        <taxon>Bacillati</taxon>
        <taxon>Chloroflexota</taxon>
        <taxon>Chloroflexia</taxon>
        <taxon>Chloroflexales</taxon>
        <taxon>Roseiflexineae</taxon>
        <taxon>Roseiflexaceae</taxon>
        <taxon>Kouleothrix</taxon>
    </lineage>
</organism>
<dbReference type="GO" id="GO:0004022">
    <property type="term" value="F:alcohol dehydrogenase (NAD+) activity"/>
    <property type="evidence" value="ECO:0007669"/>
    <property type="project" value="TreeGrafter"/>
</dbReference>
<dbReference type="Proteomes" id="UP000050509">
    <property type="component" value="Unassembled WGS sequence"/>
</dbReference>
<keyword evidence="2" id="KW-0560">Oxidoreductase</keyword>
<sequence>MLDFFSFQVRPRVLFRAGALAQLGAELERLGARRALIVADRGVADAGLVEQVQANIAGAAGAFYDVPAGGSVAAVAQGTAAAHDADVLVAVGGGSAIDTAKAIRLVLAEGGALRDHHGAPRLSHPLLPLVAIPTTAGSGSEVSAWALIRDDAAREKLSFAHPALAPDLAILDPELLRSLPPQLTAATGMQALAHAIEALAGSDANPISDILALQAIDMISNNLRDATYDGDDMGARGALLIGACIAGMAFSSSGGASLGMVHAAAQAIDGAFGLPHSMLNSVLLPYGMQFNSVAVPNRFARIARYMGVNSGGRPEEDVIADGIDAVRLLAADCGLPSHLRDLGLPEAAIGGLADATLANPVLENNPRALAAEQLADILHAAW</sequence>
<dbReference type="FunFam" id="3.40.50.1970:FF:000003">
    <property type="entry name" value="Alcohol dehydrogenase, iron-containing"/>
    <property type="match status" value="1"/>
</dbReference>
<dbReference type="GO" id="GO:0046872">
    <property type="term" value="F:metal ion binding"/>
    <property type="evidence" value="ECO:0007669"/>
    <property type="project" value="InterPro"/>
</dbReference>
<dbReference type="InterPro" id="IPR001670">
    <property type="entry name" value="ADH_Fe/GldA"/>
</dbReference>
<reference evidence="5 6" key="1">
    <citation type="submission" date="2015-09" db="EMBL/GenBank/DDBJ databases">
        <title>Draft genome sequence of Kouleothrix aurantiaca JCM 19913.</title>
        <authorList>
            <person name="Hemp J."/>
        </authorList>
    </citation>
    <scope>NUCLEOTIDE SEQUENCE [LARGE SCALE GENOMIC DNA]</scope>
    <source>
        <strain evidence="5 6">COM-B</strain>
    </source>
</reference>
<evidence type="ECO:0000259" key="3">
    <source>
        <dbReference type="Pfam" id="PF00465"/>
    </source>
</evidence>
<proteinExistence type="inferred from homology"/>
<feature type="domain" description="Alcohol dehydrogenase iron-type/glycerol dehydrogenase GldA" evidence="3">
    <location>
        <begin position="12"/>
        <end position="173"/>
    </location>
</feature>
<dbReference type="Gene3D" id="1.20.1090.10">
    <property type="entry name" value="Dehydroquinate synthase-like - alpha domain"/>
    <property type="match status" value="1"/>
</dbReference>
<dbReference type="FunFam" id="1.20.1090.10:FF:000001">
    <property type="entry name" value="Aldehyde-alcohol dehydrogenase"/>
    <property type="match status" value="1"/>
</dbReference>
<gene>
    <name evidence="5" type="ORF">SE17_22265</name>
</gene>
<dbReference type="InterPro" id="IPR056798">
    <property type="entry name" value="ADH_Fe_C"/>
</dbReference>
<dbReference type="SUPFAM" id="SSF56796">
    <property type="entry name" value="Dehydroquinate synthase-like"/>
    <property type="match status" value="1"/>
</dbReference>
<evidence type="ECO:0000313" key="5">
    <source>
        <dbReference type="EMBL" id="KPV51256.1"/>
    </source>
</evidence>
<keyword evidence="6" id="KW-1185">Reference proteome</keyword>
<dbReference type="Pfam" id="PF25137">
    <property type="entry name" value="ADH_Fe_C"/>
    <property type="match status" value="1"/>
</dbReference>
<dbReference type="InterPro" id="IPR039697">
    <property type="entry name" value="Alcohol_dehydrogenase_Fe"/>
</dbReference>
<dbReference type="CDD" id="cd14865">
    <property type="entry name" value="Fe-ADH-like"/>
    <property type="match status" value="1"/>
</dbReference>
<feature type="domain" description="Fe-containing alcohol dehydrogenase-like C-terminal" evidence="4">
    <location>
        <begin position="184"/>
        <end position="382"/>
    </location>
</feature>
<name>A0A0P9CY20_9CHLR</name>
<dbReference type="PANTHER" id="PTHR11496:SF102">
    <property type="entry name" value="ALCOHOL DEHYDROGENASE 4"/>
    <property type="match status" value="1"/>
</dbReference>
<evidence type="ECO:0000259" key="4">
    <source>
        <dbReference type="Pfam" id="PF25137"/>
    </source>
</evidence>
<dbReference type="PANTHER" id="PTHR11496">
    <property type="entry name" value="ALCOHOL DEHYDROGENASE"/>
    <property type="match status" value="1"/>
</dbReference>
<protein>
    <submittedName>
        <fullName evidence="5">Alcohol dehydrogenase</fullName>
    </submittedName>
</protein>